<proteinExistence type="inferred from homology"/>
<dbReference type="Proteomes" id="UP000325827">
    <property type="component" value="Unassembled WGS sequence"/>
</dbReference>
<reference evidence="7" key="1">
    <citation type="submission" date="2019-09" db="EMBL/GenBank/DDBJ databases">
        <title>Mumia zhuanghuii sp. nov. isolated from the intestinal contents of plateau pika (Ochotona curzoniae) in the Qinghai-Tibet plateau of China.</title>
        <authorList>
            <person name="Tian Z."/>
        </authorList>
    </citation>
    <scope>NUCLEOTIDE SEQUENCE [LARGE SCALE GENOMIC DNA]</scope>
    <source>
        <strain evidence="7">JCM 30598</strain>
    </source>
</reference>
<dbReference type="GO" id="GO:0009117">
    <property type="term" value="P:nucleotide metabolic process"/>
    <property type="evidence" value="ECO:0007669"/>
    <property type="project" value="UniProtKB-KW"/>
</dbReference>
<dbReference type="GO" id="GO:0005829">
    <property type="term" value="C:cytosol"/>
    <property type="evidence" value="ECO:0007669"/>
    <property type="project" value="TreeGrafter"/>
</dbReference>
<dbReference type="AlphaFoldDB" id="A0A5J5J0K1"/>
<comment type="similarity">
    <text evidence="4">Belongs to the metallo-dependent hydrolases superfamily. Adenosine and AMP deaminases family. Adenine deaminase type 2 subfamily.</text>
</comment>
<dbReference type="GO" id="GO:0000034">
    <property type="term" value="F:adenine deaminase activity"/>
    <property type="evidence" value="ECO:0007669"/>
    <property type="project" value="UniProtKB-UniRule"/>
</dbReference>
<protein>
    <recommendedName>
        <fullName evidence="4">Adenine deaminase</fullName>
        <shortName evidence="4">ADE</shortName>
        <ecNumber evidence="4">3.5.4.2</ecNumber>
    </recommendedName>
    <alternativeName>
        <fullName evidence="4">Adenine aminohydrolase</fullName>
        <shortName evidence="4">AAH</shortName>
    </alternativeName>
</protein>
<feature type="site" description="Important for catalytic activity" evidence="4">
    <location>
        <position position="221"/>
    </location>
</feature>
<evidence type="ECO:0000256" key="3">
    <source>
        <dbReference type="ARBA" id="ARBA00022833"/>
    </source>
</evidence>
<evidence type="ECO:0000313" key="6">
    <source>
        <dbReference type="EMBL" id="KAA9107985.1"/>
    </source>
</evidence>
<dbReference type="InterPro" id="IPR001365">
    <property type="entry name" value="A_deaminase_dom"/>
</dbReference>
<keyword evidence="1 4" id="KW-0479">Metal-binding</keyword>
<comment type="function">
    <text evidence="4">Catalyzes the hydrolytic deamination of adenine to hypoxanthine. Plays an important role in the purine salvage pathway and in nitrogen catabolism.</text>
</comment>
<name>A0A5J5J0K1_9MICO</name>
<gene>
    <name evidence="6" type="primary">add</name>
    <name evidence="6" type="ORF">F6B43_11220</name>
</gene>
<evidence type="ECO:0000259" key="5">
    <source>
        <dbReference type="Pfam" id="PF00962"/>
    </source>
</evidence>
<dbReference type="PANTHER" id="PTHR43114">
    <property type="entry name" value="ADENINE DEAMINASE"/>
    <property type="match status" value="1"/>
</dbReference>
<feature type="binding site" evidence="4">
    <location>
        <position position="195"/>
    </location>
    <ligand>
        <name>Zn(2+)</name>
        <dbReference type="ChEBI" id="CHEBI:29105"/>
        <note>catalytic</note>
    </ligand>
</feature>
<feature type="binding site" evidence="4">
    <location>
        <position position="23"/>
    </location>
    <ligand>
        <name>Zn(2+)</name>
        <dbReference type="ChEBI" id="CHEBI:29105"/>
        <note>catalytic</note>
    </ligand>
</feature>
<comment type="catalytic activity">
    <reaction evidence="4">
        <text>adenine + H2O + H(+) = hypoxanthine + NH4(+)</text>
        <dbReference type="Rhea" id="RHEA:23688"/>
        <dbReference type="ChEBI" id="CHEBI:15377"/>
        <dbReference type="ChEBI" id="CHEBI:15378"/>
        <dbReference type="ChEBI" id="CHEBI:16708"/>
        <dbReference type="ChEBI" id="CHEBI:17368"/>
        <dbReference type="ChEBI" id="CHEBI:28938"/>
        <dbReference type="EC" id="3.5.4.2"/>
    </reaction>
</comment>
<keyword evidence="7" id="KW-1185">Reference proteome</keyword>
<evidence type="ECO:0000256" key="1">
    <source>
        <dbReference type="ARBA" id="ARBA00022723"/>
    </source>
</evidence>
<feature type="binding site" evidence="4">
    <location>
        <position position="21"/>
    </location>
    <ligand>
        <name>Zn(2+)</name>
        <dbReference type="ChEBI" id="CHEBI:29105"/>
        <note>catalytic</note>
    </ligand>
</feature>
<dbReference type="EC" id="3.5.4.2" evidence="4"/>
<dbReference type="InterPro" id="IPR028892">
    <property type="entry name" value="ADE"/>
</dbReference>
<organism evidence="6 7">
    <name type="scientific">Microbacterium rhizomatis</name>
    <dbReference type="NCBI Taxonomy" id="1631477"/>
    <lineage>
        <taxon>Bacteria</taxon>
        <taxon>Bacillati</taxon>
        <taxon>Actinomycetota</taxon>
        <taxon>Actinomycetes</taxon>
        <taxon>Micrococcales</taxon>
        <taxon>Microbacteriaceae</taxon>
        <taxon>Microbacterium</taxon>
    </lineage>
</organism>
<dbReference type="SUPFAM" id="SSF51556">
    <property type="entry name" value="Metallo-dependent hydrolases"/>
    <property type="match status" value="1"/>
</dbReference>
<feature type="binding site" evidence="4">
    <location>
        <position position="277"/>
    </location>
    <ligand>
        <name>substrate</name>
    </ligand>
</feature>
<dbReference type="EMBL" id="VYSA01000002">
    <property type="protein sequence ID" value="KAA9107985.1"/>
    <property type="molecule type" value="Genomic_DNA"/>
</dbReference>
<evidence type="ECO:0000256" key="2">
    <source>
        <dbReference type="ARBA" id="ARBA00022801"/>
    </source>
</evidence>
<dbReference type="GO" id="GO:0008270">
    <property type="term" value="F:zinc ion binding"/>
    <property type="evidence" value="ECO:0007669"/>
    <property type="project" value="UniProtKB-UniRule"/>
</dbReference>
<evidence type="ECO:0000256" key="4">
    <source>
        <dbReference type="HAMAP-Rule" id="MF_01962"/>
    </source>
</evidence>
<dbReference type="GO" id="GO:0043103">
    <property type="term" value="P:hypoxanthine salvage"/>
    <property type="evidence" value="ECO:0007669"/>
    <property type="project" value="UniProtKB-UniRule"/>
</dbReference>
<feature type="domain" description="Adenosine deaminase" evidence="5">
    <location>
        <begin position="16"/>
        <end position="330"/>
    </location>
</feature>
<accession>A0A5J5J0K1</accession>
<dbReference type="OrthoDB" id="105475at2"/>
<dbReference type="GO" id="GO:0006146">
    <property type="term" value="P:adenine catabolic process"/>
    <property type="evidence" value="ECO:0007669"/>
    <property type="project" value="UniProtKB-UniRule"/>
</dbReference>
<dbReference type="Gene3D" id="3.20.20.140">
    <property type="entry name" value="Metal-dependent hydrolases"/>
    <property type="match status" value="1"/>
</dbReference>
<dbReference type="HAMAP" id="MF_01962">
    <property type="entry name" value="Adenine_deaminase"/>
    <property type="match status" value="1"/>
</dbReference>
<dbReference type="InterPro" id="IPR006330">
    <property type="entry name" value="Ado/ade_deaminase"/>
</dbReference>
<comment type="cofactor">
    <cofactor evidence="4">
        <name>Zn(2+)</name>
        <dbReference type="ChEBI" id="CHEBI:29105"/>
    </cofactor>
    <text evidence="4">Binds 1 zinc ion per subunit.</text>
</comment>
<dbReference type="Pfam" id="PF00962">
    <property type="entry name" value="A_deaminase"/>
    <property type="match status" value="1"/>
</dbReference>
<evidence type="ECO:0000313" key="7">
    <source>
        <dbReference type="Proteomes" id="UP000325827"/>
    </source>
</evidence>
<dbReference type="RefSeq" id="WP_150449016.1">
    <property type="nucleotide sequence ID" value="NZ_VYSA01000002.1"/>
</dbReference>
<feature type="binding site" evidence="4">
    <location>
        <position position="276"/>
    </location>
    <ligand>
        <name>Zn(2+)</name>
        <dbReference type="ChEBI" id="CHEBI:29105"/>
        <note>catalytic</note>
    </ligand>
</feature>
<dbReference type="NCBIfam" id="TIGR01430">
    <property type="entry name" value="aden_deam"/>
    <property type="match status" value="1"/>
</dbReference>
<keyword evidence="4" id="KW-0546">Nucleotide metabolism</keyword>
<comment type="caution">
    <text evidence="6">The sequence shown here is derived from an EMBL/GenBank/DDBJ whole genome shotgun (WGS) entry which is preliminary data.</text>
</comment>
<dbReference type="PANTHER" id="PTHR43114:SF7">
    <property type="entry name" value="ADENOSINE DEAMINASE DOMAIN-CONTAINING PROTEIN"/>
    <property type="match status" value="1"/>
</dbReference>
<keyword evidence="2 4" id="KW-0378">Hydrolase</keyword>
<sequence>MPSTVPSLHDFVRDLPKCELHVHLEGTLEPGMRVALAARNGLPVPDVSTPYDFDSLTSFLSVYYAAMTVLVQEQDFYDLAMAYVRTARDNGVIRVEAFFDPQAHTSRGVPFASVISGYSRAAADASALGIDVGLIMCFLRDLSAESAMATLAEALPLADLLIGVGLDSDELGNPPEKFRAVFDRARSAGLRVTVHCDVDQQDSITHIRQAAVGIAADRIDHGSNVVEDPALVQILVDRRIALTTCPLSNALVADSMKSREIVELLHAGVNVTVNSDDPAYFGGYIVDNYVALAEDAGLDDAAVVQLARNSFLGSWASEDDKRRYLSAVEEFVATTTA</sequence>
<dbReference type="InterPro" id="IPR032466">
    <property type="entry name" value="Metal_Hydrolase"/>
</dbReference>
<keyword evidence="3 4" id="KW-0862">Zinc</keyword>
<comment type="caution">
    <text evidence="4">Lacks conserved residue(s) required for the propagation of feature annotation.</text>
</comment>